<dbReference type="AlphaFoldDB" id="A0A841RAS5"/>
<dbReference type="Proteomes" id="UP000587760">
    <property type="component" value="Unassembled WGS sequence"/>
</dbReference>
<organism evidence="2 3">
    <name type="scientific">Spirochaeta isovalerica</name>
    <dbReference type="NCBI Taxonomy" id="150"/>
    <lineage>
        <taxon>Bacteria</taxon>
        <taxon>Pseudomonadati</taxon>
        <taxon>Spirochaetota</taxon>
        <taxon>Spirochaetia</taxon>
        <taxon>Spirochaetales</taxon>
        <taxon>Spirochaetaceae</taxon>
        <taxon>Spirochaeta</taxon>
    </lineage>
</organism>
<name>A0A841RAS5_9SPIO</name>
<evidence type="ECO:0000259" key="1">
    <source>
        <dbReference type="Pfam" id="PF20250"/>
    </source>
</evidence>
<dbReference type="EMBL" id="JACHGJ010000002">
    <property type="protein sequence ID" value="MBB6479532.1"/>
    <property type="molecule type" value="Genomic_DNA"/>
</dbReference>
<feature type="domain" description="Flagellar Assembly Protein A N-terminal region" evidence="1">
    <location>
        <begin position="9"/>
        <end position="108"/>
    </location>
</feature>
<dbReference type="InterPro" id="IPR046865">
    <property type="entry name" value="FapA_b_solenoid"/>
</dbReference>
<protein>
    <submittedName>
        <fullName evidence="2">Uncharacterized protein (DUF342 family)</fullName>
    </submittedName>
</protein>
<evidence type="ECO:0000313" key="3">
    <source>
        <dbReference type="Proteomes" id="UP000587760"/>
    </source>
</evidence>
<proteinExistence type="predicted"/>
<accession>A0A841RAS5</accession>
<dbReference type="InterPro" id="IPR005646">
    <property type="entry name" value="FapA"/>
</dbReference>
<dbReference type="PANTHER" id="PTHR38032">
    <property type="entry name" value="POLYMERASE-RELATED"/>
    <property type="match status" value="1"/>
</dbReference>
<reference evidence="2 3" key="1">
    <citation type="submission" date="2020-08" db="EMBL/GenBank/DDBJ databases">
        <title>Genomic Encyclopedia of Type Strains, Phase IV (KMG-IV): sequencing the most valuable type-strain genomes for metagenomic binning, comparative biology and taxonomic classification.</title>
        <authorList>
            <person name="Goeker M."/>
        </authorList>
    </citation>
    <scope>NUCLEOTIDE SEQUENCE [LARGE SCALE GENOMIC DNA]</scope>
    <source>
        <strain evidence="2 3">DSM 2461</strain>
    </source>
</reference>
<dbReference type="InterPro" id="IPR046866">
    <property type="entry name" value="FapA_N"/>
</dbReference>
<dbReference type="PANTHER" id="PTHR38032:SF1">
    <property type="entry name" value="RNA-BINDING PROTEIN KHPB N-TERMINAL DOMAIN-CONTAINING PROTEIN"/>
    <property type="match status" value="1"/>
</dbReference>
<dbReference type="Pfam" id="PF20250">
    <property type="entry name" value="FapA_N"/>
    <property type="match status" value="1"/>
</dbReference>
<keyword evidence="3" id="KW-1185">Reference proteome</keyword>
<comment type="caution">
    <text evidence="2">The sequence shown here is derived from an EMBL/GenBank/DDBJ whole genome shotgun (WGS) entry which is preliminary data.</text>
</comment>
<sequence>MWKWRGESPPEEGDEEHIELLLNPQQYIRAMNLIRRDLKKQKINYKNITHLCILEKDTPVAIHCKAVPGKNGVNINGEEIPCKIKQHDSIKIGDNLLMNESGYILCATQGEYIFENGTIAINEVLTIRKGVNYHTGNIHFPGAEEIYGEVKDGFKIQAGKDLHVYETLTATDVLCGGSLTVHGGGIIGRKEHKVIVEETAAANFIERVHLEAKKGIRIKKEAYLSRLYTNGKVIFQPGGKLIGGETYSQNGLEVDQLGNGKYLKTEVYAGIDYKLMKMLIQIKSFRDSLLDLKTLKSDNGKENYDEQILKCNLSMEYLLEHLDHDENAEITVAGTVYPGTVIHICNARRPITEEMKKGTFKLDKEKGVIAFNRF</sequence>
<evidence type="ECO:0000313" key="2">
    <source>
        <dbReference type="EMBL" id="MBB6479532.1"/>
    </source>
</evidence>
<gene>
    <name evidence="2" type="ORF">HNR50_001190</name>
</gene>
<dbReference type="Pfam" id="PF03961">
    <property type="entry name" value="FapA"/>
    <property type="match status" value="1"/>
</dbReference>